<dbReference type="GO" id="GO:0017004">
    <property type="term" value="P:cytochrome complex assembly"/>
    <property type="evidence" value="ECO:0007669"/>
    <property type="project" value="UniProtKB-KW"/>
</dbReference>
<keyword evidence="7" id="KW-1185">Reference proteome</keyword>
<dbReference type="Proteomes" id="UP000199656">
    <property type="component" value="Unassembled WGS sequence"/>
</dbReference>
<dbReference type="InterPro" id="IPR050553">
    <property type="entry name" value="Thioredoxin_ResA/DsbE_sf"/>
</dbReference>
<dbReference type="EMBL" id="FNRL01000009">
    <property type="protein sequence ID" value="SEA52506.1"/>
    <property type="molecule type" value="Genomic_DNA"/>
</dbReference>
<keyword evidence="4" id="KW-0676">Redox-active center</keyword>
<dbReference type="PANTHER" id="PTHR42852:SF6">
    <property type="entry name" value="THIOL:DISULFIDE INTERCHANGE PROTEIN DSBE"/>
    <property type="match status" value="1"/>
</dbReference>
<name>A0A1H4BWJ6_9BACT</name>
<dbReference type="InterPro" id="IPR000866">
    <property type="entry name" value="AhpC/TSA"/>
</dbReference>
<dbReference type="InterPro" id="IPR036249">
    <property type="entry name" value="Thioredoxin-like_sf"/>
</dbReference>
<evidence type="ECO:0000256" key="2">
    <source>
        <dbReference type="ARBA" id="ARBA00022748"/>
    </source>
</evidence>
<accession>A0A1H4BWJ6</accession>
<comment type="subcellular location">
    <subcellularLocation>
        <location evidence="1">Cell envelope</location>
    </subcellularLocation>
</comment>
<dbReference type="InterPro" id="IPR013766">
    <property type="entry name" value="Thioredoxin_domain"/>
</dbReference>
<dbReference type="PROSITE" id="PS51352">
    <property type="entry name" value="THIOREDOXIN_2"/>
    <property type="match status" value="1"/>
</dbReference>
<dbReference type="GO" id="GO:0016491">
    <property type="term" value="F:oxidoreductase activity"/>
    <property type="evidence" value="ECO:0007669"/>
    <property type="project" value="InterPro"/>
</dbReference>
<dbReference type="InterPro" id="IPR017937">
    <property type="entry name" value="Thioredoxin_CS"/>
</dbReference>
<keyword evidence="2" id="KW-0201">Cytochrome c-type biogenesis</keyword>
<evidence type="ECO:0000259" key="5">
    <source>
        <dbReference type="PROSITE" id="PS51352"/>
    </source>
</evidence>
<keyword evidence="3" id="KW-1015">Disulfide bond</keyword>
<evidence type="ECO:0000313" key="6">
    <source>
        <dbReference type="EMBL" id="SEA52506.1"/>
    </source>
</evidence>
<dbReference type="GO" id="GO:0030313">
    <property type="term" value="C:cell envelope"/>
    <property type="evidence" value="ECO:0007669"/>
    <property type="project" value="UniProtKB-SubCell"/>
</dbReference>
<feature type="domain" description="Thioredoxin" evidence="5">
    <location>
        <begin position="229"/>
        <end position="369"/>
    </location>
</feature>
<dbReference type="Gene3D" id="3.40.30.10">
    <property type="entry name" value="Glutaredoxin"/>
    <property type="match status" value="1"/>
</dbReference>
<dbReference type="PROSITE" id="PS00194">
    <property type="entry name" value="THIOREDOXIN_1"/>
    <property type="match status" value="1"/>
</dbReference>
<dbReference type="STRING" id="408074.SAMN05660909_02288"/>
<evidence type="ECO:0000256" key="1">
    <source>
        <dbReference type="ARBA" id="ARBA00004196"/>
    </source>
</evidence>
<dbReference type="AlphaFoldDB" id="A0A1H4BWJ6"/>
<evidence type="ECO:0000313" key="7">
    <source>
        <dbReference type="Proteomes" id="UP000199656"/>
    </source>
</evidence>
<organism evidence="6 7">
    <name type="scientific">Chitinophaga terrae</name>
    <name type="common">ex Kim and Jung 2007</name>
    <dbReference type="NCBI Taxonomy" id="408074"/>
    <lineage>
        <taxon>Bacteria</taxon>
        <taxon>Pseudomonadati</taxon>
        <taxon>Bacteroidota</taxon>
        <taxon>Chitinophagia</taxon>
        <taxon>Chitinophagales</taxon>
        <taxon>Chitinophagaceae</taxon>
        <taxon>Chitinophaga</taxon>
    </lineage>
</organism>
<dbReference type="Pfam" id="PF00578">
    <property type="entry name" value="AhpC-TSA"/>
    <property type="match status" value="1"/>
</dbReference>
<evidence type="ECO:0000256" key="3">
    <source>
        <dbReference type="ARBA" id="ARBA00023157"/>
    </source>
</evidence>
<dbReference type="GO" id="GO:0016209">
    <property type="term" value="F:antioxidant activity"/>
    <property type="evidence" value="ECO:0007669"/>
    <property type="project" value="InterPro"/>
</dbReference>
<protein>
    <submittedName>
        <fullName evidence="6">Peroxiredoxin</fullName>
    </submittedName>
</protein>
<evidence type="ECO:0000256" key="4">
    <source>
        <dbReference type="ARBA" id="ARBA00023284"/>
    </source>
</evidence>
<dbReference type="PANTHER" id="PTHR42852">
    <property type="entry name" value="THIOL:DISULFIDE INTERCHANGE PROTEIN DSBE"/>
    <property type="match status" value="1"/>
</dbReference>
<reference evidence="7" key="1">
    <citation type="submission" date="2016-10" db="EMBL/GenBank/DDBJ databases">
        <authorList>
            <person name="Varghese N."/>
            <person name="Submissions S."/>
        </authorList>
    </citation>
    <scope>NUCLEOTIDE SEQUENCE [LARGE SCALE GENOMIC DNA]</scope>
    <source>
        <strain evidence="7">DSM 23920</strain>
    </source>
</reference>
<proteinExistence type="predicted"/>
<dbReference type="CDD" id="cd02966">
    <property type="entry name" value="TlpA_like_family"/>
    <property type="match status" value="1"/>
</dbReference>
<sequence length="369" mass="41314">MAFSGVFAQKSTIAGKIPATYNDQYIYLLERSGRTPKVLDSARIAKGTFALNYAVKDTVEGYLQVKFRKDDKMIVGYNDLFLTPNDKIRLTVKEGAPDNVLSNIDVTGSPLTSQANEIRAALKSSGERINEIRTQIGKMMNVEPADTTGYAALRAQMNVAMEEQEKVMNEFVEKHPDYFLSLILFRQQLGARVEDSEAAQKAFDKFSKPVKQSSFGLEVQQFIKASASLGINKIAPDFSAATPEGNTLKLSDLRGKYVLLDFWASWCGPCRAENPNVVKAYQRFHDKNFDILGVSLDRPGDTDKWTEAIKKDGLTWHHVSDLKFWNSDIAKLYMVNSIPQNFLLDPDGKIIGMNLRGEALEKALEKVLH</sequence>
<dbReference type="SUPFAM" id="SSF52833">
    <property type="entry name" value="Thioredoxin-like"/>
    <property type="match status" value="1"/>
</dbReference>
<gene>
    <name evidence="6" type="ORF">SAMN05660909_02288</name>
</gene>
<dbReference type="InterPro" id="IPR025380">
    <property type="entry name" value="DUF4369"/>
</dbReference>
<dbReference type="Pfam" id="PF14289">
    <property type="entry name" value="DUF4369"/>
    <property type="match status" value="1"/>
</dbReference>